<dbReference type="eggNOG" id="COG1595">
    <property type="taxonomic scope" value="Bacteria"/>
</dbReference>
<protein>
    <submittedName>
        <fullName evidence="1">SatD family protein</fullName>
    </submittedName>
</protein>
<dbReference type="PATRIC" id="fig|1321820.3.peg.422"/>
<dbReference type="EMBL" id="AWVP01000020">
    <property type="protein sequence ID" value="ERK59828.1"/>
    <property type="molecule type" value="Genomic_DNA"/>
</dbReference>
<evidence type="ECO:0000313" key="2">
    <source>
        <dbReference type="Proteomes" id="UP000016637"/>
    </source>
</evidence>
<dbReference type="Pfam" id="PF16264">
    <property type="entry name" value="SatD"/>
    <property type="match status" value="1"/>
</dbReference>
<sequence>MITKEVVKLYIALIGDIIASKQIVDRDTAQKKLYTLLDKINIKYKEQLYSPFTITAGDEFQALFIPNTYIFQIIDEISLAFMPYEIRFGIGAGTMLTKIDRTISIGSDGPAYWQARKAINFIHSNNDYGMNKIAVSIENKVTEEVINTILSACAFIQSKWIKTQQIILKQLIIENNYSEYFSNKNLAKSLGISPSAFNKRLKASGIKIYLRNKNIAMNMLLNETREK</sequence>
<dbReference type="Proteomes" id="UP000016637">
    <property type="component" value="Unassembled WGS sequence"/>
</dbReference>
<gene>
    <name evidence="1" type="ORF">HMPREF1983_00429</name>
</gene>
<dbReference type="AlphaFoldDB" id="U2S252"/>
<name>U2S252_9BACL</name>
<dbReference type="HOGENOM" id="CLU_077332_0_0_9"/>
<evidence type="ECO:0000313" key="1">
    <source>
        <dbReference type="EMBL" id="ERK59828.1"/>
    </source>
</evidence>
<keyword evidence="2" id="KW-1185">Reference proteome</keyword>
<proteinExistence type="predicted"/>
<reference evidence="1 2" key="1">
    <citation type="submission" date="2013-08" db="EMBL/GenBank/DDBJ databases">
        <authorList>
            <person name="Weinstock G."/>
            <person name="Sodergren E."/>
            <person name="Wylie T."/>
            <person name="Fulton L."/>
            <person name="Fulton R."/>
            <person name="Fronick C."/>
            <person name="O'Laughlin M."/>
            <person name="Godfrey J."/>
            <person name="Miner T."/>
            <person name="Herter B."/>
            <person name="Appelbaum E."/>
            <person name="Cordes M."/>
            <person name="Lek S."/>
            <person name="Wollam A."/>
            <person name="Pepin K.H."/>
            <person name="Palsikar V.B."/>
            <person name="Mitreva M."/>
            <person name="Wilson R.K."/>
        </authorList>
    </citation>
    <scope>NUCLEOTIDE SEQUENCE [LARGE SCALE GENOMIC DNA]</scope>
    <source>
        <strain evidence="1 2">ATCC 700627</strain>
    </source>
</reference>
<accession>U2S252</accession>
<comment type="caution">
    <text evidence="1">The sequence shown here is derived from an EMBL/GenBank/DDBJ whole genome shotgun (WGS) entry which is preliminary data.</text>
</comment>
<organism evidence="1 2">
    <name type="scientific">Gemella bergeri ATCC 700627</name>
    <dbReference type="NCBI Taxonomy" id="1321820"/>
    <lineage>
        <taxon>Bacteria</taxon>
        <taxon>Bacillati</taxon>
        <taxon>Bacillota</taxon>
        <taxon>Bacilli</taxon>
        <taxon>Bacillales</taxon>
        <taxon>Gemellaceae</taxon>
        <taxon>Gemella</taxon>
    </lineage>
</organism>
<dbReference type="InterPro" id="IPR032580">
    <property type="entry name" value="SatD"/>
</dbReference>